<dbReference type="InterPro" id="IPR018076">
    <property type="entry name" value="T2SS_GspF_dom"/>
</dbReference>
<proteinExistence type="predicted"/>
<feature type="transmembrane region" description="Helical" evidence="6">
    <location>
        <begin position="289"/>
        <end position="314"/>
    </location>
</feature>
<dbReference type="PANTHER" id="PTHR35007:SF2">
    <property type="entry name" value="PILUS ASSEMBLE PROTEIN"/>
    <property type="match status" value="1"/>
</dbReference>
<evidence type="ECO:0000313" key="8">
    <source>
        <dbReference type="EMBL" id="KHM47250.1"/>
    </source>
</evidence>
<dbReference type="AlphaFoldDB" id="A0A0B2JFW1"/>
<evidence type="ECO:0000256" key="2">
    <source>
        <dbReference type="ARBA" id="ARBA00022475"/>
    </source>
</evidence>
<keyword evidence="2" id="KW-1003">Cell membrane</keyword>
<dbReference type="PANTHER" id="PTHR35007">
    <property type="entry name" value="INTEGRAL MEMBRANE PROTEIN-RELATED"/>
    <property type="match status" value="1"/>
</dbReference>
<dbReference type="STRING" id="82374.NZ47_13560"/>
<feature type="domain" description="Type II secretion system protein GspF" evidence="7">
    <location>
        <begin position="181"/>
        <end position="306"/>
    </location>
</feature>
<evidence type="ECO:0000259" key="7">
    <source>
        <dbReference type="Pfam" id="PF00482"/>
    </source>
</evidence>
<dbReference type="RefSeq" id="WP_039212119.1">
    <property type="nucleotide sequence ID" value="NZ_JSCE01000251.1"/>
</dbReference>
<keyword evidence="4 6" id="KW-1133">Transmembrane helix</keyword>
<feature type="transmembrane region" description="Helical" evidence="6">
    <location>
        <begin position="6"/>
        <end position="28"/>
    </location>
</feature>
<protein>
    <recommendedName>
        <fullName evidence="7">Type II secretion system protein GspF domain-containing protein</fullName>
    </recommendedName>
</protein>
<dbReference type="EMBL" id="JSCE01000251">
    <property type="protein sequence ID" value="KHM47250.1"/>
    <property type="molecule type" value="Genomic_DNA"/>
</dbReference>
<dbReference type="GO" id="GO:0005886">
    <property type="term" value="C:plasma membrane"/>
    <property type="evidence" value="ECO:0007669"/>
    <property type="project" value="UniProtKB-SubCell"/>
</dbReference>
<feature type="transmembrane region" description="Helical" evidence="6">
    <location>
        <begin position="109"/>
        <end position="132"/>
    </location>
</feature>
<keyword evidence="5 6" id="KW-0472">Membrane</keyword>
<dbReference type="eggNOG" id="COG2064">
    <property type="taxonomic scope" value="Bacteria"/>
</dbReference>
<evidence type="ECO:0000256" key="1">
    <source>
        <dbReference type="ARBA" id="ARBA00004651"/>
    </source>
</evidence>
<dbReference type="Proteomes" id="UP000030993">
    <property type="component" value="Unassembled WGS sequence"/>
</dbReference>
<evidence type="ECO:0000256" key="5">
    <source>
        <dbReference type="ARBA" id="ARBA00023136"/>
    </source>
</evidence>
<evidence type="ECO:0000313" key="9">
    <source>
        <dbReference type="Proteomes" id="UP000030993"/>
    </source>
</evidence>
<keyword evidence="9" id="KW-1185">Reference proteome</keyword>
<accession>A0A0B2JFW1</accession>
<gene>
    <name evidence="8" type="ORF">NZ47_13560</name>
</gene>
<evidence type="ECO:0000256" key="6">
    <source>
        <dbReference type="SAM" id="Phobius"/>
    </source>
</evidence>
<dbReference type="Pfam" id="PF00482">
    <property type="entry name" value="T2SSF"/>
    <property type="match status" value="1"/>
</dbReference>
<comment type="subcellular location">
    <subcellularLocation>
        <location evidence="1">Cell membrane</location>
        <topology evidence="1">Multi-pass membrane protein</topology>
    </subcellularLocation>
</comment>
<evidence type="ECO:0000256" key="3">
    <source>
        <dbReference type="ARBA" id="ARBA00022692"/>
    </source>
</evidence>
<feature type="transmembrane region" description="Helical" evidence="6">
    <location>
        <begin position="144"/>
        <end position="166"/>
    </location>
</feature>
<comment type="caution">
    <text evidence="8">The sequence shown here is derived from an EMBL/GenBank/DDBJ whole genome shotgun (WGS) entry which is preliminary data.</text>
</comment>
<organism evidence="8 9">
    <name type="scientific">Anaerovibrio lipolyticus</name>
    <dbReference type="NCBI Taxonomy" id="82374"/>
    <lineage>
        <taxon>Bacteria</taxon>
        <taxon>Bacillati</taxon>
        <taxon>Bacillota</taxon>
        <taxon>Negativicutes</taxon>
        <taxon>Selenomonadales</taxon>
        <taxon>Selenomonadaceae</taxon>
        <taxon>Anaerovibrio</taxon>
    </lineage>
</organism>
<name>A0A0B2JFW1_9FIRM</name>
<evidence type="ECO:0000256" key="4">
    <source>
        <dbReference type="ARBA" id="ARBA00022989"/>
    </source>
</evidence>
<sequence>MLLALLFSMSVALLIFLLCFGFIQKYVVPQSTYQKRLNSINELNTVDATRLMNNMAINREQEKEDLSFYNRVIKPLTDKLENNFFELTPASLTDTIQHKLTVAGLKQKLSVGGFSIIWALFVCFALYFAYRYASYHSLPLMQTALWLGLGFIVGGSLPLMILNSLITKRQAKIVKQLPEVLDLMCVSVQAGLTFDAAVKKIVQRTHGPLIDELREALDDMSMGVARRMALKSMSNRCEVPELSLFVSSIVQAERLGTSISNTLTIQADNMRERRRQSIKEEALKAPIKILFPLLLFIFPALFVVVLVPVILNLIKQF</sequence>
<keyword evidence="3 6" id="KW-0812">Transmembrane</keyword>
<reference evidence="8 9" key="1">
    <citation type="journal article" date="2013" name="PLoS ONE">
        <title>Identification and characterization of three novel lipases belonging to families II and V from Anaerovibrio lipolyticus 5ST.</title>
        <authorList>
            <person name="Prive F."/>
            <person name="Kaderbhai N.N."/>
            <person name="Girdwood S."/>
            <person name="Worgan H.J."/>
            <person name="Pinloche E."/>
            <person name="Scollan N.D."/>
            <person name="Huws S.A."/>
            <person name="Newbold C.J."/>
        </authorList>
    </citation>
    <scope>NUCLEOTIDE SEQUENCE [LARGE SCALE GENOMIC DNA]</scope>
    <source>
        <strain evidence="8 9">5S</strain>
    </source>
</reference>